<accession>A0A0A9UYX4</accession>
<dbReference type="AlphaFoldDB" id="A0A0A9UYX4"/>
<feature type="compositionally biased region" description="Basic and acidic residues" evidence="1">
    <location>
        <begin position="1"/>
        <end position="10"/>
    </location>
</feature>
<name>A0A0A9UYX4_ARUDO</name>
<evidence type="ECO:0000256" key="1">
    <source>
        <dbReference type="SAM" id="MobiDB-lite"/>
    </source>
</evidence>
<protein>
    <submittedName>
        <fullName evidence="2">Uncharacterized protein</fullName>
    </submittedName>
</protein>
<evidence type="ECO:0000313" key="2">
    <source>
        <dbReference type="EMBL" id="JAE12762.1"/>
    </source>
</evidence>
<feature type="region of interest" description="Disordered" evidence="1">
    <location>
        <begin position="1"/>
        <end position="20"/>
    </location>
</feature>
<dbReference type="EMBL" id="GBRH01185134">
    <property type="protein sequence ID" value="JAE12762.1"/>
    <property type="molecule type" value="Transcribed_RNA"/>
</dbReference>
<sequence length="20" mass="2208">MASSLVEKRTSSKSNQVLEL</sequence>
<reference evidence="2" key="1">
    <citation type="submission" date="2014-09" db="EMBL/GenBank/DDBJ databases">
        <authorList>
            <person name="Magalhaes I.L.F."/>
            <person name="Oliveira U."/>
            <person name="Santos F.R."/>
            <person name="Vidigal T.H.D.A."/>
            <person name="Brescovit A.D."/>
            <person name="Santos A.J."/>
        </authorList>
    </citation>
    <scope>NUCLEOTIDE SEQUENCE</scope>
    <source>
        <tissue evidence="2">Shoot tissue taken approximately 20 cm above the soil surface</tissue>
    </source>
</reference>
<organism evidence="2">
    <name type="scientific">Arundo donax</name>
    <name type="common">Giant reed</name>
    <name type="synonym">Donax arundinaceus</name>
    <dbReference type="NCBI Taxonomy" id="35708"/>
    <lineage>
        <taxon>Eukaryota</taxon>
        <taxon>Viridiplantae</taxon>
        <taxon>Streptophyta</taxon>
        <taxon>Embryophyta</taxon>
        <taxon>Tracheophyta</taxon>
        <taxon>Spermatophyta</taxon>
        <taxon>Magnoliopsida</taxon>
        <taxon>Liliopsida</taxon>
        <taxon>Poales</taxon>
        <taxon>Poaceae</taxon>
        <taxon>PACMAD clade</taxon>
        <taxon>Arundinoideae</taxon>
        <taxon>Arundineae</taxon>
        <taxon>Arundo</taxon>
    </lineage>
</organism>
<reference evidence="2" key="2">
    <citation type="journal article" date="2015" name="Data Brief">
        <title>Shoot transcriptome of the giant reed, Arundo donax.</title>
        <authorList>
            <person name="Barrero R.A."/>
            <person name="Guerrero F.D."/>
            <person name="Moolhuijzen P."/>
            <person name="Goolsby J.A."/>
            <person name="Tidwell J."/>
            <person name="Bellgard S.E."/>
            <person name="Bellgard M.I."/>
        </authorList>
    </citation>
    <scope>NUCLEOTIDE SEQUENCE</scope>
    <source>
        <tissue evidence="2">Shoot tissue taken approximately 20 cm above the soil surface</tissue>
    </source>
</reference>
<proteinExistence type="predicted"/>